<proteinExistence type="inferred from homology"/>
<feature type="active site" evidence="3">
    <location>
        <position position="68"/>
    </location>
</feature>
<dbReference type="SUPFAM" id="SSF53474">
    <property type="entry name" value="alpha/beta-Hydrolases"/>
    <property type="match status" value="1"/>
</dbReference>
<dbReference type="Proteomes" id="UP000274822">
    <property type="component" value="Unassembled WGS sequence"/>
</dbReference>
<dbReference type="EMBL" id="RBNJ01019787">
    <property type="protein sequence ID" value="RUS23472.1"/>
    <property type="molecule type" value="Genomic_DNA"/>
</dbReference>
<dbReference type="AlphaFoldDB" id="A0A433Q164"/>
<protein>
    <submittedName>
        <fullName evidence="5">Alpha/Beta hydrolase protein</fullName>
    </submittedName>
</protein>
<dbReference type="PROSITE" id="PS01174">
    <property type="entry name" value="LIPASE_GDXG_SER"/>
    <property type="match status" value="1"/>
</dbReference>
<evidence type="ECO:0000256" key="1">
    <source>
        <dbReference type="ARBA" id="ARBA00010515"/>
    </source>
</evidence>
<evidence type="ECO:0000313" key="6">
    <source>
        <dbReference type="Proteomes" id="UP000274822"/>
    </source>
</evidence>
<dbReference type="InterPro" id="IPR029058">
    <property type="entry name" value="AB_hydrolase_fold"/>
</dbReference>
<comment type="caution">
    <text evidence="5">The sequence shown here is derived from an EMBL/GenBank/DDBJ whole genome shotgun (WGS) entry which is preliminary data.</text>
</comment>
<dbReference type="InterPro" id="IPR050300">
    <property type="entry name" value="GDXG_lipolytic_enzyme"/>
</dbReference>
<keyword evidence="2 5" id="KW-0378">Hydrolase</keyword>
<evidence type="ECO:0000259" key="4">
    <source>
        <dbReference type="Pfam" id="PF07859"/>
    </source>
</evidence>
<dbReference type="GO" id="GO:0016787">
    <property type="term" value="F:hydrolase activity"/>
    <property type="evidence" value="ECO:0007669"/>
    <property type="project" value="UniProtKB-KW"/>
</dbReference>
<name>A0A433Q164_9FUNG</name>
<keyword evidence="6" id="KW-1185">Reference proteome</keyword>
<dbReference type="InterPro" id="IPR013094">
    <property type="entry name" value="AB_hydrolase_3"/>
</dbReference>
<evidence type="ECO:0000256" key="2">
    <source>
        <dbReference type="ARBA" id="ARBA00022801"/>
    </source>
</evidence>
<evidence type="ECO:0000256" key="3">
    <source>
        <dbReference type="PROSITE-ProRule" id="PRU10038"/>
    </source>
</evidence>
<dbReference type="Pfam" id="PF07859">
    <property type="entry name" value="Abhydrolase_3"/>
    <property type="match status" value="1"/>
</dbReference>
<dbReference type="PANTHER" id="PTHR48081">
    <property type="entry name" value="AB HYDROLASE SUPERFAMILY PROTEIN C4A8.06C"/>
    <property type="match status" value="1"/>
</dbReference>
<evidence type="ECO:0000313" key="5">
    <source>
        <dbReference type="EMBL" id="RUS23472.1"/>
    </source>
</evidence>
<accession>A0A433Q164</accession>
<comment type="similarity">
    <text evidence="1">Belongs to the 'GDXG' lipolytic enzyme family.</text>
</comment>
<gene>
    <name evidence="5" type="ORF">BC938DRAFT_475098</name>
</gene>
<dbReference type="InterPro" id="IPR033140">
    <property type="entry name" value="Lipase_GDXG_put_SER_AS"/>
</dbReference>
<reference evidence="5 6" key="1">
    <citation type="journal article" date="2018" name="New Phytol.">
        <title>Phylogenomics of Endogonaceae and evolution of mycorrhizas within Mucoromycota.</title>
        <authorList>
            <person name="Chang Y."/>
            <person name="Desiro A."/>
            <person name="Na H."/>
            <person name="Sandor L."/>
            <person name="Lipzen A."/>
            <person name="Clum A."/>
            <person name="Barry K."/>
            <person name="Grigoriev I.V."/>
            <person name="Martin F.M."/>
            <person name="Stajich J.E."/>
            <person name="Smith M.E."/>
            <person name="Bonito G."/>
            <person name="Spatafora J.W."/>
        </authorList>
    </citation>
    <scope>NUCLEOTIDE SEQUENCE [LARGE SCALE GENOMIC DNA]</scope>
    <source>
        <strain evidence="5 6">AD002</strain>
    </source>
</reference>
<organism evidence="5 6">
    <name type="scientific">Jimgerdemannia flammicorona</name>
    <dbReference type="NCBI Taxonomy" id="994334"/>
    <lineage>
        <taxon>Eukaryota</taxon>
        <taxon>Fungi</taxon>
        <taxon>Fungi incertae sedis</taxon>
        <taxon>Mucoromycota</taxon>
        <taxon>Mucoromycotina</taxon>
        <taxon>Endogonomycetes</taxon>
        <taxon>Endogonales</taxon>
        <taxon>Endogonaceae</taxon>
        <taxon>Jimgerdemannia</taxon>
    </lineage>
</organism>
<feature type="domain" description="Alpha/beta hydrolase fold-3" evidence="4">
    <location>
        <begin position="2"/>
        <end position="109"/>
    </location>
</feature>
<sequence length="344" mass="37833">MTHRFITWRISKYGKARTFAINYRLAPQHPFPAAVEDALAAYLYLLEPPADAGFRPVDPKHIVIAGDSAGGGLTMATLLAIRDARLPLPAGGVGISPWVDLTHSLPSILSNVATDYLPEDGFEHLPSSALDFDRLPKKQRDAETEAAAVVTVTDAETPQLKRMQYYAPNQVLKVPYASPIFDLKGFTGLPPLLLQTGACERLRDEAIYTGHKASLHYPSAPSLTTLPPTQVTLEVYADMPHVFQMFVSTPQAATSFSRIGEFVQHVVAPSENRPIFERFDVDTKGNAVKSPIRVMEKEEWNLWESRLALSLSEKVKEAEKVGMIVKGVPSSVGEEAGMKQKNKL</sequence>
<dbReference type="PANTHER" id="PTHR48081:SF19">
    <property type="entry name" value="AB HYDROLASE SUPERFAMILY PROTEIN C4A8.06C"/>
    <property type="match status" value="1"/>
</dbReference>
<dbReference type="Gene3D" id="3.40.50.1820">
    <property type="entry name" value="alpha/beta hydrolase"/>
    <property type="match status" value="1"/>
</dbReference>